<dbReference type="InterPro" id="IPR035930">
    <property type="entry name" value="FomD-like_sf"/>
</dbReference>
<reference evidence="3 4" key="1">
    <citation type="submission" date="2024-06" db="EMBL/GenBank/DDBJ databases">
        <title>The Natural Products Discovery Center: Release of the First 8490 Sequenced Strains for Exploring Actinobacteria Biosynthetic Diversity.</title>
        <authorList>
            <person name="Kalkreuter E."/>
            <person name="Kautsar S.A."/>
            <person name="Yang D."/>
            <person name="Bader C.D."/>
            <person name="Teijaro C.N."/>
            <person name="Fluegel L."/>
            <person name="Davis C.M."/>
            <person name="Simpson J.R."/>
            <person name="Lauterbach L."/>
            <person name="Steele A.D."/>
            <person name="Gui C."/>
            <person name="Meng S."/>
            <person name="Li G."/>
            <person name="Viehrig K."/>
            <person name="Ye F."/>
            <person name="Su P."/>
            <person name="Kiefer A.F."/>
            <person name="Nichols A."/>
            <person name="Cepeda A.J."/>
            <person name="Yan W."/>
            <person name="Fan B."/>
            <person name="Jiang Y."/>
            <person name="Adhikari A."/>
            <person name="Zheng C.-J."/>
            <person name="Schuster L."/>
            <person name="Cowan T.M."/>
            <person name="Smanski M.J."/>
            <person name="Chevrette M.G."/>
            <person name="De Carvalho L.P.S."/>
            <person name="Shen B."/>
        </authorList>
    </citation>
    <scope>NUCLEOTIDE SEQUENCE [LARGE SCALE GENOMIC DNA]</scope>
    <source>
        <strain evidence="3 4">NPDC005137</strain>
    </source>
</reference>
<gene>
    <name evidence="3" type="ORF">ABZV61_40190</name>
</gene>
<dbReference type="EMBL" id="JBEXIP010000071">
    <property type="protein sequence ID" value="MET8438794.1"/>
    <property type="molecule type" value="Genomic_DNA"/>
</dbReference>
<comment type="caution">
    <text evidence="3">The sequence shown here is derived from an EMBL/GenBank/DDBJ whole genome shotgun (WGS) entry which is preliminary data.</text>
</comment>
<feature type="domain" description="DUF402" evidence="2">
    <location>
        <begin position="85"/>
        <end position="188"/>
    </location>
</feature>
<dbReference type="InterPro" id="IPR007295">
    <property type="entry name" value="DUF402"/>
</dbReference>
<dbReference type="InterPro" id="IPR050212">
    <property type="entry name" value="Ntdp-like"/>
</dbReference>
<dbReference type="PANTHER" id="PTHR39159">
    <property type="match status" value="1"/>
</dbReference>
<evidence type="ECO:0000313" key="4">
    <source>
        <dbReference type="Proteomes" id="UP001550044"/>
    </source>
</evidence>
<protein>
    <submittedName>
        <fullName evidence="3">DUF402 domain-containing protein</fullName>
    </submittedName>
</protein>
<dbReference type="PANTHER" id="PTHR39159:SF1">
    <property type="entry name" value="UPF0374 PROTEIN YGAC"/>
    <property type="match status" value="1"/>
</dbReference>
<keyword evidence="4" id="KW-1185">Reference proteome</keyword>
<dbReference type="RefSeq" id="WP_356713202.1">
    <property type="nucleotide sequence ID" value="NZ_JBEXIP010000071.1"/>
</dbReference>
<dbReference type="Pfam" id="PF04167">
    <property type="entry name" value="DUF402"/>
    <property type="match status" value="1"/>
</dbReference>
<sequence length="221" mass="25503">MQRFEPGQTAVRRDVFRGRVWSAQALRVVQDNQNALVVACRPGAESMAATTLIESMLSGDDLVRKQALPNLAAGCWQLDRWIWRDTVLLLWNPPETYFSVNMFYNPADGHHMLNWYVNFQRPLERTKIGFDTFDLLVDLVIAPDRSSWRWKDEDEYAQGRRLGVVDDTDHKAVQQAREQVLAMIEQRQGPFVLNSGWTKWQSEPSWPTPILPLDHLTVNPA</sequence>
<accession>A0ABV2UNX2</accession>
<dbReference type="Proteomes" id="UP001550044">
    <property type="component" value="Unassembled WGS sequence"/>
</dbReference>
<name>A0ABV2UNX2_9ACTN</name>
<proteinExistence type="predicted"/>
<keyword evidence="1" id="KW-0378">Hydrolase</keyword>
<evidence type="ECO:0000313" key="3">
    <source>
        <dbReference type="EMBL" id="MET8438794.1"/>
    </source>
</evidence>
<organism evidence="3 4">
    <name type="scientific">Streptomyces sp. 900116325</name>
    <dbReference type="NCBI Taxonomy" id="3154295"/>
    <lineage>
        <taxon>Bacteria</taxon>
        <taxon>Bacillati</taxon>
        <taxon>Actinomycetota</taxon>
        <taxon>Actinomycetes</taxon>
        <taxon>Kitasatosporales</taxon>
        <taxon>Streptomycetaceae</taxon>
        <taxon>Streptomyces</taxon>
    </lineage>
</organism>
<evidence type="ECO:0000256" key="1">
    <source>
        <dbReference type="ARBA" id="ARBA00022801"/>
    </source>
</evidence>
<evidence type="ECO:0000259" key="2">
    <source>
        <dbReference type="Pfam" id="PF04167"/>
    </source>
</evidence>
<dbReference type="Gene3D" id="2.40.380.10">
    <property type="entry name" value="FomD-like"/>
    <property type="match status" value="1"/>
</dbReference>
<dbReference type="SUPFAM" id="SSF159234">
    <property type="entry name" value="FomD-like"/>
    <property type="match status" value="1"/>
</dbReference>